<dbReference type="STRING" id="30069.A0A182YTF9"/>
<keyword evidence="3" id="KW-1185">Reference proteome</keyword>
<dbReference type="OMA" id="THWERTQ"/>
<dbReference type="Proteomes" id="UP000076408">
    <property type="component" value="Unassembled WGS sequence"/>
</dbReference>
<dbReference type="EnsemblMetazoa" id="ASTEI11745-RA">
    <property type="protein sequence ID" value="ASTEI11745-PA"/>
    <property type="gene ID" value="ASTEI11745"/>
</dbReference>
<evidence type="ECO:0000313" key="3">
    <source>
        <dbReference type="Proteomes" id="UP000076408"/>
    </source>
</evidence>
<organism evidence="2 3">
    <name type="scientific">Anopheles stephensi</name>
    <name type="common">Indo-Pakistan malaria mosquito</name>
    <dbReference type="NCBI Taxonomy" id="30069"/>
    <lineage>
        <taxon>Eukaryota</taxon>
        <taxon>Metazoa</taxon>
        <taxon>Ecdysozoa</taxon>
        <taxon>Arthropoda</taxon>
        <taxon>Hexapoda</taxon>
        <taxon>Insecta</taxon>
        <taxon>Pterygota</taxon>
        <taxon>Neoptera</taxon>
        <taxon>Endopterygota</taxon>
        <taxon>Diptera</taxon>
        <taxon>Nematocera</taxon>
        <taxon>Culicoidea</taxon>
        <taxon>Culicidae</taxon>
        <taxon>Anophelinae</taxon>
        <taxon>Anopheles</taxon>
    </lineage>
</organism>
<feature type="domain" description="DUF5641" evidence="1">
    <location>
        <begin position="50"/>
        <end position="77"/>
    </location>
</feature>
<evidence type="ECO:0000259" key="1">
    <source>
        <dbReference type="Pfam" id="PF18701"/>
    </source>
</evidence>
<dbReference type="Pfam" id="PF18701">
    <property type="entry name" value="DUF5641"/>
    <property type="match status" value="2"/>
</dbReference>
<accession>A0A182YTF9</accession>
<proteinExistence type="predicted"/>
<protein>
    <submittedName>
        <fullName evidence="2">DUF5641 domain-containing protein</fullName>
    </submittedName>
</protein>
<dbReference type="VEuPathDB" id="VectorBase:ASTEI11745"/>
<sequence length="132" mass="15031">MCLNSRPLTPIPNSPDDLEVLTPGHFITGSNLQMVHEVDVTKIPDNRLTHWERTQKIMQAIWARWYPEYLQQLQARATKGCKPPVKVELGKLKLFHFNPGKDDIVRVVSLKTIDGKTITRPVAKIALLPLQD</sequence>
<reference evidence="3" key="1">
    <citation type="journal article" date="2014" name="Genome Biol.">
        <title>Genome analysis of a major urban malaria vector mosquito, Anopheles stephensi.</title>
        <authorList>
            <person name="Jiang X."/>
            <person name="Peery A."/>
            <person name="Hall A.B."/>
            <person name="Sharma A."/>
            <person name="Chen X.G."/>
            <person name="Waterhouse R.M."/>
            <person name="Komissarov A."/>
            <person name="Riehle M.M."/>
            <person name="Shouche Y."/>
            <person name="Sharakhova M.V."/>
            <person name="Lawson D."/>
            <person name="Pakpour N."/>
            <person name="Arensburger P."/>
            <person name="Davidson V.L."/>
            <person name="Eiglmeier K."/>
            <person name="Emrich S."/>
            <person name="George P."/>
            <person name="Kennedy R.C."/>
            <person name="Mane S.P."/>
            <person name="Maslen G."/>
            <person name="Oringanje C."/>
            <person name="Qi Y."/>
            <person name="Settlage R."/>
            <person name="Tojo M."/>
            <person name="Tubio J.M."/>
            <person name="Unger M.F."/>
            <person name="Wang B."/>
            <person name="Vernick K.D."/>
            <person name="Ribeiro J.M."/>
            <person name="James A.A."/>
            <person name="Michel K."/>
            <person name="Riehle M.A."/>
            <person name="Luckhart S."/>
            <person name="Sharakhov I.V."/>
            <person name="Tu Z."/>
        </authorList>
    </citation>
    <scope>NUCLEOTIDE SEQUENCE [LARGE SCALE GENOMIC DNA]</scope>
    <source>
        <strain evidence="3">Indian</strain>
    </source>
</reference>
<name>A0A182YTF9_ANOST</name>
<dbReference type="InterPro" id="IPR040676">
    <property type="entry name" value="DUF5641"/>
</dbReference>
<feature type="domain" description="DUF5641" evidence="1">
    <location>
        <begin position="83"/>
        <end position="128"/>
    </location>
</feature>
<evidence type="ECO:0000313" key="2">
    <source>
        <dbReference type="EnsemblMetazoa" id="ASTEI11745-PA"/>
    </source>
</evidence>
<dbReference type="VEuPathDB" id="VectorBase:ASTEI20_044539"/>
<dbReference type="AlphaFoldDB" id="A0A182YTF9"/>
<reference evidence="2" key="2">
    <citation type="submission" date="2020-05" db="UniProtKB">
        <authorList>
            <consortium name="EnsemblMetazoa"/>
        </authorList>
    </citation>
    <scope>IDENTIFICATION</scope>
    <source>
        <strain evidence="2">Indian</strain>
    </source>
</reference>
<dbReference type="VEuPathDB" id="VectorBase:ASTE008229"/>